<dbReference type="PANTHER" id="PTHR11223:SF3">
    <property type="entry name" value="EXPORTIN-5"/>
    <property type="match status" value="1"/>
</dbReference>
<dbReference type="EMBL" id="CAQQ02129628">
    <property type="status" value="NOT_ANNOTATED_CDS"/>
    <property type="molecule type" value="Genomic_DNA"/>
</dbReference>
<dbReference type="Proteomes" id="UP000015102">
    <property type="component" value="Unassembled WGS sequence"/>
</dbReference>
<keyword evidence="3" id="KW-1185">Reference proteome</keyword>
<dbReference type="InterPro" id="IPR011989">
    <property type="entry name" value="ARM-like"/>
</dbReference>
<dbReference type="OMA" id="WNDSTIC"/>
<dbReference type="GO" id="GO:0005737">
    <property type="term" value="C:cytoplasm"/>
    <property type="evidence" value="ECO:0007669"/>
    <property type="project" value="TreeGrafter"/>
</dbReference>
<evidence type="ECO:0000313" key="3">
    <source>
        <dbReference type="Proteomes" id="UP000015102"/>
    </source>
</evidence>
<dbReference type="SUPFAM" id="SSF48371">
    <property type="entry name" value="ARM repeat"/>
    <property type="match status" value="1"/>
</dbReference>
<dbReference type="GO" id="GO:0005049">
    <property type="term" value="F:nuclear export signal receptor activity"/>
    <property type="evidence" value="ECO:0007669"/>
    <property type="project" value="InterPro"/>
</dbReference>
<dbReference type="AlphaFoldDB" id="T1GUQ9"/>
<dbReference type="InterPro" id="IPR045065">
    <property type="entry name" value="XPO1/5"/>
</dbReference>
<dbReference type="EMBL" id="CAQQ02129626">
    <property type="status" value="NOT_ANNOTATED_CDS"/>
    <property type="molecule type" value="Genomic_DNA"/>
</dbReference>
<dbReference type="Gene3D" id="1.25.10.10">
    <property type="entry name" value="Leucine-rich Repeat Variant"/>
    <property type="match status" value="1"/>
</dbReference>
<dbReference type="Pfam" id="PF19273">
    <property type="entry name" value="Exportin-5"/>
    <property type="match status" value="1"/>
</dbReference>
<sequence length="739" mass="82697">MNSGMREIGVSVNLDLRFWKRNHICSTQDPAYLDWEALVAVLDGVLSRILMVTERPSVQTGLRLLEECLKIDSQDPLIISILLSCISSLFVFLSMSSCQITSGNVVAMSGVSLLPRVLEKIFSALVYNNNNSTNVEAVKNLRRHAASLMVKLGHKYPLLLLPVFDQINANIKSLTRPICQLTKMEEITLQEALLLISNHFCDFERQSAFISEIINPAHAQWMTLTNVFKSPIDFMSFIGLDQPGVDPNLNDPYKEHRKQLSDALYIVLGVIKRCTWPEDPDRASRGGFVVALTESGNPICRILQPIIVLNELFTPEAIQRLSNSFKKVHGMLEHEKKNLMGIPPIFNDPMDPNAKKPATALDKMQTFLTTLFDNCYHLMGSSGPSLGRDLYQLSGIEDALINSAFASLNHVPDFRLRTIIRVFLKPFVYSCPPAFYEKVLLPIFKHLSPFMLDRLTTRWNYIASLYESGELNEEVNDTQEVLEDMLNRTLTREYLDVLKVALVGGSLTIETNGGGTTDVTMDQDEHSMDGPSHGLSRATQNALTSEVISDLGGKLLKDPVTCSPIVMTILNLKSVFLTGPIIRYLTNEQLITQQIASATLISVLQGLQAHGQHDSNQSVLITLGVQIYEILRPKFPALIEIMQQIPNTNIADLQKLDEKIAMGHQTKGNKIDKAKKDLFKKISAQLIGRSMNQLFRQEVQIANLPPINLPPRNRNIDLIENSQEAGINKLFTNPTKEVL</sequence>
<dbReference type="HOGENOM" id="CLU_002828_1_0_1"/>
<evidence type="ECO:0000313" key="2">
    <source>
        <dbReference type="EnsemblMetazoa" id="MESCA007477-PA"/>
    </source>
</evidence>
<name>T1GUQ9_MEGSC</name>
<reference evidence="2" key="2">
    <citation type="submission" date="2015-06" db="UniProtKB">
        <authorList>
            <consortium name="EnsemblMetazoa"/>
        </authorList>
    </citation>
    <scope>IDENTIFICATION</scope>
</reference>
<dbReference type="PANTHER" id="PTHR11223">
    <property type="entry name" value="EXPORTIN 1/5"/>
    <property type="match status" value="1"/>
</dbReference>
<dbReference type="GO" id="GO:0006611">
    <property type="term" value="P:protein export from nucleus"/>
    <property type="evidence" value="ECO:0007669"/>
    <property type="project" value="InterPro"/>
</dbReference>
<dbReference type="EMBL" id="CAQQ02129627">
    <property type="status" value="NOT_ANNOTATED_CDS"/>
    <property type="molecule type" value="Genomic_DNA"/>
</dbReference>
<feature type="domain" description="Exportin-5 C-terminal" evidence="1">
    <location>
        <begin position="29"/>
        <end position="697"/>
    </location>
</feature>
<organism evidence="2 3">
    <name type="scientific">Megaselia scalaris</name>
    <name type="common">Humpbacked fly</name>
    <name type="synonym">Phora scalaris</name>
    <dbReference type="NCBI Taxonomy" id="36166"/>
    <lineage>
        <taxon>Eukaryota</taxon>
        <taxon>Metazoa</taxon>
        <taxon>Ecdysozoa</taxon>
        <taxon>Arthropoda</taxon>
        <taxon>Hexapoda</taxon>
        <taxon>Insecta</taxon>
        <taxon>Pterygota</taxon>
        <taxon>Neoptera</taxon>
        <taxon>Endopterygota</taxon>
        <taxon>Diptera</taxon>
        <taxon>Brachycera</taxon>
        <taxon>Muscomorpha</taxon>
        <taxon>Platypezoidea</taxon>
        <taxon>Phoridae</taxon>
        <taxon>Megaseliini</taxon>
        <taxon>Megaselia</taxon>
    </lineage>
</organism>
<reference evidence="3" key="1">
    <citation type="submission" date="2013-02" db="EMBL/GenBank/DDBJ databases">
        <authorList>
            <person name="Hughes D."/>
        </authorList>
    </citation>
    <scope>NUCLEOTIDE SEQUENCE</scope>
    <source>
        <strain>Durham</strain>
        <strain evidence="3">NC isolate 2 -- Noor lab</strain>
    </source>
</reference>
<protein>
    <recommendedName>
        <fullName evidence="1">Exportin-5 C-terminal domain-containing protein</fullName>
    </recommendedName>
</protein>
<dbReference type="EnsemblMetazoa" id="MESCA007477-RA">
    <property type="protein sequence ID" value="MESCA007477-PA"/>
    <property type="gene ID" value="MESCA007477"/>
</dbReference>
<dbReference type="InterPro" id="IPR016024">
    <property type="entry name" value="ARM-type_fold"/>
</dbReference>
<dbReference type="GO" id="GO:0042565">
    <property type="term" value="C:RNA nuclear export complex"/>
    <property type="evidence" value="ECO:0007669"/>
    <property type="project" value="TreeGrafter"/>
</dbReference>
<dbReference type="GO" id="GO:0003723">
    <property type="term" value="F:RNA binding"/>
    <property type="evidence" value="ECO:0007669"/>
    <property type="project" value="TreeGrafter"/>
</dbReference>
<accession>T1GUQ9</accession>
<dbReference type="GO" id="GO:0005634">
    <property type="term" value="C:nucleus"/>
    <property type="evidence" value="ECO:0007669"/>
    <property type="project" value="TreeGrafter"/>
</dbReference>
<dbReference type="InterPro" id="IPR045478">
    <property type="entry name" value="Exportin-5_C"/>
</dbReference>
<dbReference type="GO" id="GO:0006405">
    <property type="term" value="P:RNA export from nucleus"/>
    <property type="evidence" value="ECO:0007669"/>
    <property type="project" value="TreeGrafter"/>
</dbReference>
<dbReference type="STRING" id="36166.T1GUQ9"/>
<evidence type="ECO:0000259" key="1">
    <source>
        <dbReference type="Pfam" id="PF19273"/>
    </source>
</evidence>
<proteinExistence type="predicted"/>